<dbReference type="PANTHER" id="PTHR34610">
    <property type="entry name" value="SSL7007 PROTEIN"/>
    <property type="match status" value="1"/>
</dbReference>
<dbReference type="SUPFAM" id="SSF88723">
    <property type="entry name" value="PIN domain-like"/>
    <property type="match status" value="1"/>
</dbReference>
<accession>A0A4Q5LMT6</accession>
<protein>
    <submittedName>
        <fullName evidence="2">Putative toxin-antitoxin system toxin component, PIN family</fullName>
    </submittedName>
</protein>
<gene>
    <name evidence="2" type="ORF">EWM62_12680</name>
</gene>
<name>A0A4Q5LMT6_9SPHI</name>
<comment type="caution">
    <text evidence="2">The sequence shown here is derived from an EMBL/GenBank/DDBJ whole genome shotgun (WGS) entry which is preliminary data.</text>
</comment>
<evidence type="ECO:0000313" key="2">
    <source>
        <dbReference type="EMBL" id="RYU90375.1"/>
    </source>
</evidence>
<evidence type="ECO:0000313" key="3">
    <source>
        <dbReference type="Proteomes" id="UP000293331"/>
    </source>
</evidence>
<dbReference type="Proteomes" id="UP000293331">
    <property type="component" value="Unassembled WGS sequence"/>
</dbReference>
<dbReference type="Pfam" id="PF13470">
    <property type="entry name" value="PIN_3"/>
    <property type="match status" value="1"/>
</dbReference>
<proteinExistence type="predicted"/>
<dbReference type="PANTHER" id="PTHR34610:SF3">
    <property type="entry name" value="SSL7007 PROTEIN"/>
    <property type="match status" value="1"/>
</dbReference>
<feature type="domain" description="PIN" evidence="1">
    <location>
        <begin position="3"/>
        <end position="108"/>
    </location>
</feature>
<dbReference type="InterPro" id="IPR002850">
    <property type="entry name" value="PIN_toxin-like"/>
</dbReference>
<dbReference type="InterPro" id="IPR029060">
    <property type="entry name" value="PIN-like_dom_sf"/>
</dbReference>
<evidence type="ECO:0000259" key="1">
    <source>
        <dbReference type="Pfam" id="PF13470"/>
    </source>
</evidence>
<sequence length="135" mass="15638">MTIVLDCNIWLSLAISRQTNFLYQLQKSGINVATCQDLFEELSNVLSRSKFKKYFSDVDIKNLLDIYNLITNTYHISKIERVVSDKKDNYLFALSKMAKADYFITGDKLLLQVNKYELTLMVTLSDFKKIVAANF</sequence>
<reference evidence="2 3" key="1">
    <citation type="submission" date="2019-02" db="EMBL/GenBank/DDBJ databases">
        <title>Bacterial novel species Mucilaginibacter sp. 17JY9-4 isolated from soil.</title>
        <authorList>
            <person name="Jung H.-Y."/>
        </authorList>
    </citation>
    <scope>NUCLEOTIDE SEQUENCE [LARGE SCALE GENOMIC DNA]</scope>
    <source>
        <strain evidence="2 3">17JY9-4</strain>
    </source>
</reference>
<organism evidence="2 3">
    <name type="scientific">Mucilaginibacter terrigena</name>
    <dbReference type="NCBI Taxonomy" id="2492395"/>
    <lineage>
        <taxon>Bacteria</taxon>
        <taxon>Pseudomonadati</taxon>
        <taxon>Bacteroidota</taxon>
        <taxon>Sphingobacteriia</taxon>
        <taxon>Sphingobacteriales</taxon>
        <taxon>Sphingobacteriaceae</taxon>
        <taxon>Mucilaginibacter</taxon>
    </lineage>
</organism>
<dbReference type="EMBL" id="SEWG01000004">
    <property type="protein sequence ID" value="RYU90375.1"/>
    <property type="molecule type" value="Genomic_DNA"/>
</dbReference>
<dbReference type="InterPro" id="IPR002716">
    <property type="entry name" value="PIN_dom"/>
</dbReference>
<dbReference type="OrthoDB" id="597986at2"/>
<dbReference type="AlphaFoldDB" id="A0A4Q5LMT6"/>
<keyword evidence="3" id="KW-1185">Reference proteome</keyword>
<dbReference type="NCBIfam" id="TIGR00305">
    <property type="entry name" value="putative toxin-antitoxin system toxin component, PIN family"/>
    <property type="match status" value="1"/>
</dbReference>
<dbReference type="RefSeq" id="WP_129877025.1">
    <property type="nucleotide sequence ID" value="NZ_SEWG01000004.1"/>
</dbReference>